<dbReference type="Pfam" id="PF07690">
    <property type="entry name" value="MFS_1"/>
    <property type="match status" value="1"/>
</dbReference>
<feature type="compositionally biased region" description="Basic and acidic residues" evidence="6">
    <location>
        <begin position="267"/>
        <end position="280"/>
    </location>
</feature>
<evidence type="ECO:0000313" key="9">
    <source>
        <dbReference type="Proteomes" id="UP000316759"/>
    </source>
</evidence>
<dbReference type="InterPro" id="IPR011701">
    <property type="entry name" value="MFS"/>
</dbReference>
<feature type="transmembrane region" description="Helical" evidence="7">
    <location>
        <begin position="145"/>
        <end position="167"/>
    </location>
</feature>
<protein>
    <submittedName>
        <fullName evidence="8">Oxalate:formate antiporter</fullName>
    </submittedName>
</protein>
<name>A0A504YP61_FASGI</name>
<evidence type="ECO:0000256" key="4">
    <source>
        <dbReference type="ARBA" id="ARBA00022989"/>
    </source>
</evidence>
<reference evidence="8 9" key="1">
    <citation type="submission" date="2019-04" db="EMBL/GenBank/DDBJ databases">
        <title>Annotation for the trematode Fasciola gigantica.</title>
        <authorList>
            <person name="Choi Y.-J."/>
        </authorList>
    </citation>
    <scope>NUCLEOTIDE SEQUENCE [LARGE SCALE GENOMIC DNA]</scope>
    <source>
        <strain evidence="8">Uganda_cow_1</strain>
    </source>
</reference>
<evidence type="ECO:0000256" key="1">
    <source>
        <dbReference type="ARBA" id="ARBA00004141"/>
    </source>
</evidence>
<dbReference type="Gene3D" id="1.20.1250.20">
    <property type="entry name" value="MFS general substrate transporter like domains"/>
    <property type="match status" value="1"/>
</dbReference>
<feature type="compositionally biased region" description="Basic and acidic residues" evidence="6">
    <location>
        <begin position="231"/>
        <end position="243"/>
    </location>
</feature>
<comment type="caution">
    <text evidence="8">The sequence shown here is derived from an EMBL/GenBank/DDBJ whole genome shotgun (WGS) entry which is preliminary data.</text>
</comment>
<feature type="transmembrane region" description="Helical" evidence="7">
    <location>
        <begin position="187"/>
        <end position="213"/>
    </location>
</feature>
<evidence type="ECO:0000256" key="3">
    <source>
        <dbReference type="ARBA" id="ARBA00022692"/>
    </source>
</evidence>
<feature type="transmembrane region" description="Helical" evidence="7">
    <location>
        <begin position="55"/>
        <end position="77"/>
    </location>
</feature>
<evidence type="ECO:0000256" key="5">
    <source>
        <dbReference type="ARBA" id="ARBA00023136"/>
    </source>
</evidence>
<evidence type="ECO:0000256" key="7">
    <source>
        <dbReference type="SAM" id="Phobius"/>
    </source>
</evidence>
<dbReference type="SUPFAM" id="SSF103473">
    <property type="entry name" value="MFS general substrate transporter"/>
    <property type="match status" value="1"/>
</dbReference>
<feature type="compositionally biased region" description="Polar residues" evidence="6">
    <location>
        <begin position="246"/>
        <end position="257"/>
    </location>
</feature>
<dbReference type="InterPro" id="IPR052983">
    <property type="entry name" value="MFS_Riboflavin_Transporter"/>
</dbReference>
<evidence type="ECO:0000256" key="2">
    <source>
        <dbReference type="ARBA" id="ARBA00022448"/>
    </source>
</evidence>
<keyword evidence="2" id="KW-0813">Transport</keyword>
<evidence type="ECO:0000313" key="8">
    <source>
        <dbReference type="EMBL" id="TPP62983.1"/>
    </source>
</evidence>
<keyword evidence="5 7" id="KW-0472">Membrane</keyword>
<keyword evidence="3 7" id="KW-0812">Transmembrane</keyword>
<dbReference type="STRING" id="46835.A0A504YP61"/>
<dbReference type="EMBL" id="SUNJ01006220">
    <property type="protein sequence ID" value="TPP62983.1"/>
    <property type="molecule type" value="Genomic_DNA"/>
</dbReference>
<sequence>MNPEKKELLTGILSVIGGILIHFTFGHFYTIANMVPYIMAYTKAYVDPNVKDALSIWLSALALGVQGISMPIGGLIAKKIGYRWVVGTSCLFVSGSVLLTYVTIKRSFIGVMITYSLMKGAGLGLGYSVVLAVATAWFPARRGLIVGMIVGGFGLGALIFTPIQTAFINPKNVKVDNVTRRFTDPELLARVPNVFLMLGGILFTLQVIGFALLRAKPQPKALKTAGDMGTEEEKKRLPEEAVDNRVNASPSTHSLTDSPKGPWSAETPKRGRSDSIKSLR</sequence>
<dbReference type="GO" id="GO:0016020">
    <property type="term" value="C:membrane"/>
    <property type="evidence" value="ECO:0007669"/>
    <property type="project" value="UniProtKB-SubCell"/>
</dbReference>
<dbReference type="Proteomes" id="UP000316759">
    <property type="component" value="Unassembled WGS sequence"/>
</dbReference>
<feature type="transmembrane region" description="Helical" evidence="7">
    <location>
        <begin position="12"/>
        <end position="35"/>
    </location>
</feature>
<proteinExistence type="predicted"/>
<dbReference type="PANTHER" id="PTHR43385:SF1">
    <property type="entry name" value="RIBOFLAVIN TRANSPORTER RIBJ"/>
    <property type="match status" value="1"/>
</dbReference>
<keyword evidence="9" id="KW-1185">Reference proteome</keyword>
<feature type="region of interest" description="Disordered" evidence="6">
    <location>
        <begin position="221"/>
        <end position="280"/>
    </location>
</feature>
<feature type="transmembrane region" description="Helical" evidence="7">
    <location>
        <begin position="116"/>
        <end position="138"/>
    </location>
</feature>
<accession>A0A504YP61</accession>
<organism evidence="8 9">
    <name type="scientific">Fasciola gigantica</name>
    <name type="common">Giant liver fluke</name>
    <dbReference type="NCBI Taxonomy" id="46835"/>
    <lineage>
        <taxon>Eukaryota</taxon>
        <taxon>Metazoa</taxon>
        <taxon>Spiralia</taxon>
        <taxon>Lophotrochozoa</taxon>
        <taxon>Platyhelminthes</taxon>
        <taxon>Trematoda</taxon>
        <taxon>Digenea</taxon>
        <taxon>Plagiorchiida</taxon>
        <taxon>Echinostomata</taxon>
        <taxon>Echinostomatoidea</taxon>
        <taxon>Fasciolidae</taxon>
        <taxon>Fasciola</taxon>
    </lineage>
</organism>
<feature type="transmembrane region" description="Helical" evidence="7">
    <location>
        <begin position="84"/>
        <end position="104"/>
    </location>
</feature>
<dbReference type="InterPro" id="IPR036259">
    <property type="entry name" value="MFS_trans_sf"/>
</dbReference>
<comment type="subcellular location">
    <subcellularLocation>
        <location evidence="1">Membrane</location>
        <topology evidence="1">Multi-pass membrane protein</topology>
    </subcellularLocation>
</comment>
<gene>
    <name evidence="8" type="ORF">FGIG_06427</name>
</gene>
<evidence type="ECO:0000256" key="6">
    <source>
        <dbReference type="SAM" id="MobiDB-lite"/>
    </source>
</evidence>
<keyword evidence="4 7" id="KW-1133">Transmembrane helix</keyword>
<dbReference type="AlphaFoldDB" id="A0A504YP61"/>
<dbReference type="GO" id="GO:0022857">
    <property type="term" value="F:transmembrane transporter activity"/>
    <property type="evidence" value="ECO:0007669"/>
    <property type="project" value="InterPro"/>
</dbReference>
<dbReference type="PANTHER" id="PTHR43385">
    <property type="entry name" value="RIBOFLAVIN TRANSPORTER RIBJ"/>
    <property type="match status" value="1"/>
</dbReference>
<dbReference type="OrthoDB" id="410267at2759"/>